<comment type="subcellular location">
    <subcellularLocation>
        <location evidence="9">Membrane</location>
        <topology evidence="9">Single-pass type II membrane protein</topology>
    </subcellularLocation>
</comment>
<dbReference type="SUPFAM" id="SSF51306">
    <property type="entry name" value="LexA/Signal peptidase"/>
    <property type="match status" value="1"/>
</dbReference>
<dbReference type="InterPro" id="IPR019533">
    <property type="entry name" value="Peptidase_S26"/>
</dbReference>
<accession>A0A7Y9IX44</accession>
<evidence type="ECO:0000256" key="5">
    <source>
        <dbReference type="ARBA" id="ARBA00022670"/>
    </source>
</evidence>
<dbReference type="InterPro" id="IPR019756">
    <property type="entry name" value="Pept_S26A_signal_pept_1_Ser-AS"/>
</dbReference>
<dbReference type="CDD" id="cd06530">
    <property type="entry name" value="S26_SPase_I"/>
    <property type="match status" value="1"/>
</dbReference>
<sequence>MSLNFALILFVLLIVTGIVWSLDRWSLRPARQARMNAAAADFDRQQGDAIRASSGQAEAARRRQEAVDRAAKMPWWVEYSVSFFPVILFVFALRSFVVEPFRIPSGSMMPTLQIGDLILVNKFSYGIRLPIIDKKIIPVSDPKRGDVMVFRYPADPQVDYIKRVVGVPGDEVAYLNKRLTINGQVVPTVSKGEYFDPDRVSYAGLFGETLGGVPHEILIEERRPAEIEPFPSFPNKDQCTYSREGVRCKVPAGSYFMMGDNRDNSADSRYWGFVPEANIVGKAFFVWMNFGDLKRIGRFH</sequence>
<dbReference type="PROSITE" id="PS00761">
    <property type="entry name" value="SPASE_I_3"/>
    <property type="match status" value="1"/>
</dbReference>
<dbReference type="GO" id="GO:0009003">
    <property type="term" value="F:signal peptidase activity"/>
    <property type="evidence" value="ECO:0007669"/>
    <property type="project" value="UniProtKB-EC"/>
</dbReference>
<evidence type="ECO:0000256" key="3">
    <source>
        <dbReference type="ARBA" id="ARBA00013208"/>
    </source>
</evidence>
<feature type="domain" description="Peptidase S26" evidence="10">
    <location>
        <begin position="77"/>
        <end position="288"/>
    </location>
</feature>
<evidence type="ECO:0000256" key="1">
    <source>
        <dbReference type="ARBA" id="ARBA00000677"/>
    </source>
</evidence>
<dbReference type="PANTHER" id="PTHR43390">
    <property type="entry name" value="SIGNAL PEPTIDASE I"/>
    <property type="match status" value="1"/>
</dbReference>
<dbReference type="PROSITE" id="PS00501">
    <property type="entry name" value="SPASE_I_1"/>
    <property type="match status" value="1"/>
</dbReference>
<dbReference type="Pfam" id="PF10502">
    <property type="entry name" value="Peptidase_S26"/>
    <property type="match status" value="1"/>
</dbReference>
<evidence type="ECO:0000256" key="6">
    <source>
        <dbReference type="ARBA" id="ARBA00022801"/>
    </source>
</evidence>
<evidence type="ECO:0000256" key="2">
    <source>
        <dbReference type="ARBA" id="ARBA00009370"/>
    </source>
</evidence>
<comment type="caution">
    <text evidence="11">The sequence shown here is derived from an EMBL/GenBank/DDBJ whole genome shotgun (WGS) entry which is preliminary data.</text>
</comment>
<dbReference type="Gene3D" id="2.10.109.10">
    <property type="entry name" value="Umud Fragment, subunit A"/>
    <property type="match status" value="1"/>
</dbReference>
<dbReference type="Proteomes" id="UP000542125">
    <property type="component" value="Unassembled WGS sequence"/>
</dbReference>
<keyword evidence="8" id="KW-0472">Membrane</keyword>
<evidence type="ECO:0000313" key="12">
    <source>
        <dbReference type="Proteomes" id="UP000542125"/>
    </source>
</evidence>
<dbReference type="InterPro" id="IPR000223">
    <property type="entry name" value="Pept_S26A_signal_pept_1"/>
</dbReference>
<evidence type="ECO:0000259" key="10">
    <source>
        <dbReference type="Pfam" id="PF10502"/>
    </source>
</evidence>
<dbReference type="InterPro" id="IPR019757">
    <property type="entry name" value="Pept_S26A_signal_pept_1_Lys-AS"/>
</dbReference>
<dbReference type="RefSeq" id="WP_179588267.1">
    <property type="nucleotide sequence ID" value="NZ_JACBYR010000001.1"/>
</dbReference>
<dbReference type="PROSITE" id="PS00760">
    <property type="entry name" value="SPASE_I_2"/>
    <property type="match status" value="1"/>
</dbReference>
<protein>
    <recommendedName>
        <fullName evidence="4 8">Signal peptidase I</fullName>
        <ecNumber evidence="3 8">3.4.21.89</ecNumber>
    </recommendedName>
</protein>
<dbReference type="GO" id="GO:0004252">
    <property type="term" value="F:serine-type endopeptidase activity"/>
    <property type="evidence" value="ECO:0007669"/>
    <property type="project" value="InterPro"/>
</dbReference>
<evidence type="ECO:0000256" key="7">
    <source>
        <dbReference type="PIRSR" id="PIRSR600223-1"/>
    </source>
</evidence>
<dbReference type="EC" id="3.4.21.89" evidence="3 8"/>
<keyword evidence="12" id="KW-1185">Reference proteome</keyword>
<name>A0A7Y9IX44_9BURK</name>
<keyword evidence="8" id="KW-0812">Transmembrane</keyword>
<keyword evidence="5 8" id="KW-0645">Protease</keyword>
<evidence type="ECO:0000313" key="11">
    <source>
        <dbReference type="EMBL" id="NYE84594.1"/>
    </source>
</evidence>
<dbReference type="NCBIfam" id="TIGR02227">
    <property type="entry name" value="sigpep_I_bact"/>
    <property type="match status" value="1"/>
</dbReference>
<dbReference type="EMBL" id="JACBYR010000001">
    <property type="protein sequence ID" value="NYE84594.1"/>
    <property type="molecule type" value="Genomic_DNA"/>
</dbReference>
<dbReference type="AlphaFoldDB" id="A0A7Y9IX44"/>
<proteinExistence type="inferred from homology"/>
<comment type="catalytic activity">
    <reaction evidence="1 8">
        <text>Cleavage of hydrophobic, N-terminal signal or leader sequences from secreted and periplasmic proteins.</text>
        <dbReference type="EC" id="3.4.21.89"/>
    </reaction>
</comment>
<dbReference type="GO" id="GO:0006465">
    <property type="term" value="P:signal peptide processing"/>
    <property type="evidence" value="ECO:0007669"/>
    <property type="project" value="InterPro"/>
</dbReference>
<evidence type="ECO:0000256" key="8">
    <source>
        <dbReference type="RuleBase" id="RU003993"/>
    </source>
</evidence>
<reference evidence="11 12" key="1">
    <citation type="submission" date="2020-07" db="EMBL/GenBank/DDBJ databases">
        <title>Genomic Encyclopedia of Type Strains, Phase IV (KMG-V): Genome sequencing to study the core and pangenomes of soil and plant-associated prokaryotes.</title>
        <authorList>
            <person name="Whitman W."/>
        </authorList>
    </citation>
    <scope>NUCLEOTIDE SEQUENCE [LARGE SCALE GENOMIC DNA]</scope>
    <source>
        <strain evidence="11 12">SAS40</strain>
    </source>
</reference>
<keyword evidence="8" id="KW-1133">Transmembrane helix</keyword>
<dbReference type="InterPro" id="IPR036286">
    <property type="entry name" value="LexA/Signal_pep-like_sf"/>
</dbReference>
<feature type="active site" evidence="7">
    <location>
        <position position="162"/>
    </location>
</feature>
<dbReference type="PRINTS" id="PR00727">
    <property type="entry name" value="LEADERPTASE"/>
</dbReference>
<evidence type="ECO:0000256" key="4">
    <source>
        <dbReference type="ARBA" id="ARBA00019232"/>
    </source>
</evidence>
<feature type="active site" evidence="7">
    <location>
        <position position="107"/>
    </location>
</feature>
<organism evidence="11 12">
    <name type="scientific">Pigmentiphaga litoralis</name>
    <dbReference type="NCBI Taxonomy" id="516702"/>
    <lineage>
        <taxon>Bacteria</taxon>
        <taxon>Pseudomonadati</taxon>
        <taxon>Pseudomonadota</taxon>
        <taxon>Betaproteobacteria</taxon>
        <taxon>Burkholderiales</taxon>
        <taxon>Alcaligenaceae</taxon>
        <taxon>Pigmentiphaga</taxon>
    </lineage>
</organism>
<dbReference type="PANTHER" id="PTHR43390:SF1">
    <property type="entry name" value="CHLOROPLAST PROCESSING PEPTIDASE"/>
    <property type="match status" value="1"/>
</dbReference>
<dbReference type="InterPro" id="IPR019758">
    <property type="entry name" value="Pept_S26A_signal_pept_1_CS"/>
</dbReference>
<gene>
    <name evidence="11" type="ORF">FHW18_003865</name>
</gene>
<comment type="similarity">
    <text evidence="2 9">Belongs to the peptidase S26 family.</text>
</comment>
<feature type="transmembrane region" description="Helical" evidence="8">
    <location>
        <begin position="79"/>
        <end position="98"/>
    </location>
</feature>
<dbReference type="GO" id="GO:0016020">
    <property type="term" value="C:membrane"/>
    <property type="evidence" value="ECO:0007669"/>
    <property type="project" value="UniProtKB-SubCell"/>
</dbReference>
<keyword evidence="6 8" id="KW-0378">Hydrolase</keyword>
<evidence type="ECO:0000256" key="9">
    <source>
        <dbReference type="RuleBase" id="RU362042"/>
    </source>
</evidence>